<dbReference type="NCBIfam" id="TIGR02393">
    <property type="entry name" value="RpoD_Cterm"/>
    <property type="match status" value="1"/>
</dbReference>
<keyword evidence="5 6" id="KW-0804">Transcription</keyword>
<feature type="coiled-coil region" evidence="7">
    <location>
        <begin position="321"/>
        <end position="397"/>
    </location>
</feature>
<dbReference type="Proteomes" id="UP000663090">
    <property type="component" value="Chromosome"/>
</dbReference>
<feature type="short sequence motif" description="Interaction with polymerase core subunit RpoC" evidence="6">
    <location>
        <begin position="499"/>
        <end position="502"/>
    </location>
</feature>
<evidence type="ECO:0000256" key="6">
    <source>
        <dbReference type="HAMAP-Rule" id="MF_00963"/>
    </source>
</evidence>
<feature type="compositionally biased region" description="Basic and acidic residues" evidence="8">
    <location>
        <begin position="52"/>
        <end position="61"/>
    </location>
</feature>
<dbReference type="HAMAP" id="MF_00963">
    <property type="entry name" value="Sigma70_RpoD_SigA"/>
    <property type="match status" value="1"/>
</dbReference>
<dbReference type="InterPro" id="IPR028630">
    <property type="entry name" value="Sigma70_RpoD"/>
</dbReference>
<dbReference type="InterPro" id="IPR014284">
    <property type="entry name" value="RNA_pol_sigma-70_dom"/>
</dbReference>
<dbReference type="SUPFAM" id="SSF88946">
    <property type="entry name" value="Sigma2 domain of RNA polymerase sigma factors"/>
    <property type="match status" value="1"/>
</dbReference>
<keyword evidence="7" id="KW-0175">Coiled coil</keyword>
<dbReference type="Pfam" id="PF04539">
    <property type="entry name" value="Sigma70_r3"/>
    <property type="match status" value="1"/>
</dbReference>
<feature type="region of interest" description="Disordered" evidence="8">
    <location>
        <begin position="1"/>
        <end position="107"/>
    </location>
</feature>
<dbReference type="EMBL" id="CP071091">
    <property type="protein sequence ID" value="QSQ14205.1"/>
    <property type="molecule type" value="Genomic_DNA"/>
</dbReference>
<dbReference type="PANTHER" id="PTHR30603">
    <property type="entry name" value="RNA POLYMERASE SIGMA FACTOR RPO"/>
    <property type="match status" value="1"/>
</dbReference>
<dbReference type="InterPro" id="IPR007624">
    <property type="entry name" value="RNA_pol_sigma70_r3"/>
</dbReference>
<feature type="region of interest" description="Sigma-70 factor domain-4" evidence="6">
    <location>
        <begin position="643"/>
        <end position="696"/>
    </location>
</feature>
<comment type="subcellular location">
    <subcellularLocation>
        <location evidence="6">Cytoplasm</location>
    </subcellularLocation>
</comment>
<organism evidence="11 12">
    <name type="scientific">Myxococcus landrumensis</name>
    <dbReference type="NCBI Taxonomy" id="2813577"/>
    <lineage>
        <taxon>Bacteria</taxon>
        <taxon>Pseudomonadati</taxon>
        <taxon>Myxococcota</taxon>
        <taxon>Myxococcia</taxon>
        <taxon>Myxococcales</taxon>
        <taxon>Cystobacterineae</taxon>
        <taxon>Myxococcaceae</taxon>
        <taxon>Myxococcus</taxon>
    </lineage>
</organism>
<evidence type="ECO:0000256" key="8">
    <source>
        <dbReference type="SAM" id="MobiDB-lite"/>
    </source>
</evidence>
<dbReference type="RefSeq" id="WP_206715999.1">
    <property type="nucleotide sequence ID" value="NZ_CP071091.1"/>
</dbReference>
<dbReference type="Pfam" id="PF03979">
    <property type="entry name" value="Sigma70_r1_1"/>
    <property type="match status" value="1"/>
</dbReference>
<dbReference type="PANTHER" id="PTHR30603:SF60">
    <property type="entry name" value="RNA POLYMERASE SIGMA FACTOR RPOD"/>
    <property type="match status" value="1"/>
</dbReference>
<reference evidence="11 12" key="1">
    <citation type="submission" date="2021-02" db="EMBL/GenBank/DDBJ databases">
        <title>De Novo genome assembly of isolated myxobacteria.</title>
        <authorList>
            <person name="Stevens D.C."/>
        </authorList>
    </citation>
    <scope>NUCLEOTIDE SEQUENCE [LARGE SCALE GENOMIC DNA]</scope>
    <source>
        <strain evidence="11 12">SCHIC003</strain>
    </source>
</reference>
<dbReference type="InterPro" id="IPR007627">
    <property type="entry name" value="RNA_pol_sigma70_r2"/>
</dbReference>
<keyword evidence="1 6" id="KW-0963">Cytoplasm</keyword>
<dbReference type="Pfam" id="PF00140">
    <property type="entry name" value="Sigma70_r1_2"/>
    <property type="match status" value="1"/>
</dbReference>
<feature type="coiled-coil region" evidence="7">
    <location>
        <begin position="426"/>
        <end position="481"/>
    </location>
</feature>
<comment type="function">
    <text evidence="6">Sigma factors are initiation factors that promote the attachment of RNA polymerase to specific initiation sites and are then released. This sigma factor is the primary sigma factor during exponential growth.</text>
</comment>
<dbReference type="Gene3D" id="1.10.601.10">
    <property type="entry name" value="RNA Polymerase Primary Sigma Factor"/>
    <property type="match status" value="1"/>
</dbReference>
<evidence type="ECO:0000256" key="1">
    <source>
        <dbReference type="ARBA" id="ARBA00022490"/>
    </source>
</evidence>
<dbReference type="InterPro" id="IPR007127">
    <property type="entry name" value="RNA_pol_sigma_70_r1_1"/>
</dbReference>
<keyword evidence="12" id="KW-1185">Reference proteome</keyword>
<name>A0ABX7N640_9BACT</name>
<dbReference type="Pfam" id="PF04546">
    <property type="entry name" value="Sigma70_ner"/>
    <property type="match status" value="1"/>
</dbReference>
<feature type="compositionally biased region" description="Acidic residues" evidence="8">
    <location>
        <begin position="269"/>
        <end position="285"/>
    </location>
</feature>
<dbReference type="PROSITE" id="PS00715">
    <property type="entry name" value="SIGMA70_1"/>
    <property type="match status" value="1"/>
</dbReference>
<feature type="region of interest" description="Sigma-70 factor domain-2" evidence="6">
    <location>
        <begin position="475"/>
        <end position="545"/>
    </location>
</feature>
<evidence type="ECO:0000256" key="4">
    <source>
        <dbReference type="ARBA" id="ARBA00023125"/>
    </source>
</evidence>
<comment type="subunit">
    <text evidence="6">Interacts transiently with the RNA polymerase catalytic core.</text>
</comment>
<dbReference type="InterPro" id="IPR000943">
    <property type="entry name" value="RNA_pol_sigma70"/>
</dbReference>
<feature type="compositionally biased region" description="Acidic residues" evidence="8">
    <location>
        <begin position="174"/>
        <end position="191"/>
    </location>
</feature>
<dbReference type="InterPro" id="IPR007631">
    <property type="entry name" value="RNA_pol_sigma_70_non-ess"/>
</dbReference>
<protein>
    <recommendedName>
        <fullName evidence="6">RNA polymerase sigma factor SigA</fullName>
    </recommendedName>
</protein>
<dbReference type="NCBIfam" id="NF004208">
    <property type="entry name" value="PRK05658.1"/>
    <property type="match status" value="1"/>
</dbReference>
<feature type="domain" description="RNA polymerase sigma-70" evidence="10">
    <location>
        <begin position="668"/>
        <end position="694"/>
    </location>
</feature>
<evidence type="ECO:0000256" key="2">
    <source>
        <dbReference type="ARBA" id="ARBA00023015"/>
    </source>
</evidence>
<dbReference type="InterPro" id="IPR036388">
    <property type="entry name" value="WH-like_DNA-bd_sf"/>
</dbReference>
<dbReference type="InterPro" id="IPR013325">
    <property type="entry name" value="RNA_pol_sigma_r2"/>
</dbReference>
<dbReference type="SUPFAM" id="SSF88659">
    <property type="entry name" value="Sigma3 and sigma4 domains of RNA polymerase sigma factors"/>
    <property type="match status" value="2"/>
</dbReference>
<evidence type="ECO:0000313" key="12">
    <source>
        <dbReference type="Proteomes" id="UP000663090"/>
    </source>
</evidence>
<feature type="DNA-binding region" description="H-T-H motif" evidence="6">
    <location>
        <begin position="669"/>
        <end position="688"/>
    </location>
</feature>
<dbReference type="InterPro" id="IPR007630">
    <property type="entry name" value="RNA_pol_sigma70_r4"/>
</dbReference>
<feature type="region of interest" description="Disordered" evidence="8">
    <location>
        <begin position="269"/>
        <end position="289"/>
    </location>
</feature>
<evidence type="ECO:0000259" key="10">
    <source>
        <dbReference type="PROSITE" id="PS00716"/>
    </source>
</evidence>
<dbReference type="Pfam" id="PF04545">
    <property type="entry name" value="Sigma70_r4"/>
    <property type="match status" value="1"/>
</dbReference>
<feature type="compositionally biased region" description="Acidic residues" evidence="8">
    <location>
        <begin position="73"/>
        <end position="82"/>
    </location>
</feature>
<dbReference type="Gene3D" id="1.10.220.120">
    <property type="entry name" value="Sigma-70 factor, region 1.1"/>
    <property type="match status" value="1"/>
</dbReference>
<feature type="region of interest" description="Disordered" evidence="8">
    <location>
        <begin position="167"/>
        <end position="200"/>
    </location>
</feature>
<dbReference type="InterPro" id="IPR012760">
    <property type="entry name" value="RNA_pol_sigma_RpoD_C"/>
</dbReference>
<evidence type="ECO:0000259" key="9">
    <source>
        <dbReference type="PROSITE" id="PS00715"/>
    </source>
</evidence>
<dbReference type="InterPro" id="IPR050239">
    <property type="entry name" value="Sigma-70_RNA_pol_init_factors"/>
</dbReference>
<evidence type="ECO:0000256" key="5">
    <source>
        <dbReference type="ARBA" id="ARBA00023163"/>
    </source>
</evidence>
<dbReference type="PROSITE" id="PS00716">
    <property type="entry name" value="SIGMA70_2"/>
    <property type="match status" value="1"/>
</dbReference>
<dbReference type="CDD" id="cd06171">
    <property type="entry name" value="Sigma70_r4"/>
    <property type="match status" value="1"/>
</dbReference>
<feature type="region of interest" description="Sigma-70 factor domain-3" evidence="6">
    <location>
        <begin position="554"/>
        <end position="630"/>
    </location>
</feature>
<keyword evidence="3 6" id="KW-0731">Sigma factor</keyword>
<comment type="similarity">
    <text evidence="6">Belongs to the sigma-70 factor family. RpoD/SigA subfamily.</text>
</comment>
<dbReference type="Pfam" id="PF04542">
    <property type="entry name" value="Sigma70_r2"/>
    <property type="match status" value="1"/>
</dbReference>
<sequence>MPTQKPSKASVKPTKKKVDPVIRKKKAPDSPAAKGAGVKAGAEETESVQAKEATEEAVEKTTKKKKGVAAVSEDVDPEEAAEEAAAAVEVDPDAVEDDVEEDPVAERKEVKDLLAAGREKGFLTYDEVNDALPADIVSSDQIDDVMSMFGDNDIEIVDAQKAAQNNEIKPTVTVEEEKEDVDEDEKDEDDEPGGKSNDPVRLYLRKMGSVSLLTREGEVEIAKRIEEGEKEVLRALLACKVAVEEILDIGNKLKTAKLRVRDVIKDAPEEAQAEGAEEAPEEVGEGEAPAQLAQSELNKIEQICKQIERFRKFAKDCDVLEEELSGKKKLTEVRKKELKQEMKDLRTKMMEVLEEMRLNKKQVDRIVLNLKSLIERVEKAEDELRDLERRYGISMKELRPQLKESRENPNIGKKLQKQLNLTPEQLEVLDRDVRTAVRKIKKVEEEANLPVDALRRNYDAIRLGEKRAERAKSELVEANLRLVVSIAKKYTNRGLQFLDLIQEGNIGLMKAVDKFEYKRGYKFSTYATWWIRQAITRAIADQARTIRIPVHMIETINKLIRTSRYLVQEIGREPTPEEIAEKMELPLDKVRKVLKIAKEPISLETPIGEEEDSHLGDFIEDKSLVSPADAVINMNLAEQTRKVLATLTPREEKVLRMRFGIGEKSDHTLEEVGQDFEVTRERIRQIEAKALRKLRHPSRSKRLRSFVES</sequence>
<dbReference type="Gene3D" id="1.10.10.10">
    <property type="entry name" value="Winged helix-like DNA-binding domain superfamily/Winged helix DNA-binding domain"/>
    <property type="match status" value="2"/>
</dbReference>
<feature type="compositionally biased region" description="Acidic residues" evidence="8">
    <location>
        <begin position="90"/>
        <end position="103"/>
    </location>
</feature>
<dbReference type="PRINTS" id="PR00046">
    <property type="entry name" value="SIGMA70FCT"/>
</dbReference>
<feature type="domain" description="RNA polymerase sigma-70" evidence="9">
    <location>
        <begin position="499"/>
        <end position="512"/>
    </location>
</feature>
<dbReference type="NCBIfam" id="TIGR02937">
    <property type="entry name" value="sigma70-ECF"/>
    <property type="match status" value="1"/>
</dbReference>
<dbReference type="InterPro" id="IPR013324">
    <property type="entry name" value="RNA_pol_sigma_r3/r4-like"/>
</dbReference>
<dbReference type="InterPro" id="IPR009042">
    <property type="entry name" value="RNA_pol_sigma70_r1_2"/>
</dbReference>
<accession>A0ABX7N640</accession>
<evidence type="ECO:0000313" key="11">
    <source>
        <dbReference type="EMBL" id="QSQ14205.1"/>
    </source>
</evidence>
<gene>
    <name evidence="11" type="primary">rpoD</name>
    <name evidence="6" type="synonym">sigA</name>
    <name evidence="11" type="ORF">JY572_38860</name>
</gene>
<keyword evidence="4 6" id="KW-0238">DNA-binding</keyword>
<keyword evidence="2 6" id="KW-0805">Transcription regulation</keyword>
<dbReference type="InterPro" id="IPR042189">
    <property type="entry name" value="RNA_pol_sigma_70_r1_1_sf"/>
</dbReference>
<evidence type="ECO:0000256" key="3">
    <source>
        <dbReference type="ARBA" id="ARBA00023082"/>
    </source>
</evidence>
<evidence type="ECO:0000256" key="7">
    <source>
        <dbReference type="SAM" id="Coils"/>
    </source>
</evidence>
<proteinExistence type="inferred from homology"/>